<name>A0A6A3ACQ5_HIBSY</name>
<gene>
    <name evidence="1" type="ORF">F3Y22_tig00110511pilonHSYRG00005</name>
</gene>
<evidence type="ECO:0000313" key="2">
    <source>
        <dbReference type="Proteomes" id="UP000436088"/>
    </source>
</evidence>
<dbReference type="Proteomes" id="UP000436088">
    <property type="component" value="Unassembled WGS sequence"/>
</dbReference>
<accession>A0A6A3ACQ5</accession>
<keyword evidence="2" id="KW-1185">Reference proteome</keyword>
<comment type="caution">
    <text evidence="1">The sequence shown here is derived from an EMBL/GenBank/DDBJ whole genome shotgun (WGS) entry which is preliminary data.</text>
</comment>
<dbReference type="AlphaFoldDB" id="A0A6A3ACQ5"/>
<dbReference type="EMBL" id="VEPZ02001016">
    <property type="protein sequence ID" value="KAE8701713.1"/>
    <property type="molecule type" value="Genomic_DNA"/>
</dbReference>
<organism evidence="1 2">
    <name type="scientific">Hibiscus syriacus</name>
    <name type="common">Rose of Sharon</name>
    <dbReference type="NCBI Taxonomy" id="106335"/>
    <lineage>
        <taxon>Eukaryota</taxon>
        <taxon>Viridiplantae</taxon>
        <taxon>Streptophyta</taxon>
        <taxon>Embryophyta</taxon>
        <taxon>Tracheophyta</taxon>
        <taxon>Spermatophyta</taxon>
        <taxon>Magnoliopsida</taxon>
        <taxon>eudicotyledons</taxon>
        <taxon>Gunneridae</taxon>
        <taxon>Pentapetalae</taxon>
        <taxon>rosids</taxon>
        <taxon>malvids</taxon>
        <taxon>Malvales</taxon>
        <taxon>Malvaceae</taxon>
        <taxon>Malvoideae</taxon>
        <taxon>Hibiscus</taxon>
    </lineage>
</organism>
<sequence length="89" mass="9941">MQAQKRDVTFSTAVYKTGNDDLNVDPPLSMMDLNVDPPLFMMDLNVDPPLSMMDLNVDPPISVMDLNVDPDLPHSSIESSKKLNNFFSL</sequence>
<proteinExistence type="predicted"/>
<evidence type="ECO:0000313" key="1">
    <source>
        <dbReference type="EMBL" id="KAE8701713.1"/>
    </source>
</evidence>
<reference evidence="1" key="1">
    <citation type="submission" date="2019-09" db="EMBL/GenBank/DDBJ databases">
        <title>Draft genome information of white flower Hibiscus syriacus.</title>
        <authorList>
            <person name="Kim Y.-M."/>
        </authorList>
    </citation>
    <scope>NUCLEOTIDE SEQUENCE [LARGE SCALE GENOMIC DNA]</scope>
    <source>
        <strain evidence="1">YM2019G1</strain>
    </source>
</reference>
<protein>
    <submittedName>
        <fullName evidence="1">Uncharacterized protein</fullName>
    </submittedName>
</protein>